<dbReference type="PANTHER" id="PTHR11845:SF13">
    <property type="entry name" value="5'-DEOXYNUCLEOTIDASE HDDC2"/>
    <property type="match status" value="1"/>
</dbReference>
<dbReference type="Gene3D" id="1.10.3210.10">
    <property type="entry name" value="Hypothetical protein af1432"/>
    <property type="match status" value="2"/>
</dbReference>
<feature type="domain" description="HD/PDEase" evidence="8">
    <location>
        <begin position="24"/>
        <end position="142"/>
    </location>
</feature>
<evidence type="ECO:0000256" key="3">
    <source>
        <dbReference type="ARBA" id="ARBA00001941"/>
    </source>
</evidence>
<evidence type="ECO:0000256" key="6">
    <source>
        <dbReference type="ARBA" id="ARBA00022723"/>
    </source>
</evidence>
<dbReference type="GO" id="GO:0046872">
    <property type="term" value="F:metal ion binding"/>
    <property type="evidence" value="ECO:0007669"/>
    <property type="project" value="UniProtKB-KW"/>
</dbReference>
<evidence type="ECO:0000259" key="8">
    <source>
        <dbReference type="SMART" id="SM00471"/>
    </source>
</evidence>
<evidence type="ECO:0000256" key="4">
    <source>
        <dbReference type="ARBA" id="ARBA00011738"/>
    </source>
</evidence>
<evidence type="ECO:0000256" key="2">
    <source>
        <dbReference type="ARBA" id="ARBA00001936"/>
    </source>
</evidence>
<comment type="caution">
    <text evidence="9">The sequence shown here is derived from an EMBL/GenBank/DDBJ whole genome shotgun (WGS) entry which is preliminary data.</text>
</comment>
<accession>A0A940S2A7</accession>
<comment type="cofactor">
    <cofactor evidence="3">
        <name>Co(2+)</name>
        <dbReference type="ChEBI" id="CHEBI:48828"/>
    </cofactor>
</comment>
<keyword evidence="7" id="KW-0378">Hydrolase</keyword>
<dbReference type="InterPro" id="IPR039356">
    <property type="entry name" value="YfbR/HDDC2"/>
</dbReference>
<dbReference type="EMBL" id="JAGISH010000002">
    <property type="protein sequence ID" value="MBP0481819.1"/>
    <property type="molecule type" value="Genomic_DNA"/>
</dbReference>
<name>A0A940S2A7_9RHOB</name>
<dbReference type="InterPro" id="IPR006674">
    <property type="entry name" value="HD_domain"/>
</dbReference>
<proteinExistence type="predicted"/>
<comment type="catalytic activity">
    <reaction evidence="1">
        <text>a 2'-deoxyribonucleoside 5'-phosphate + H2O = a 2'-deoxyribonucleoside + phosphate</text>
        <dbReference type="Rhea" id="RHEA:36167"/>
        <dbReference type="ChEBI" id="CHEBI:15377"/>
        <dbReference type="ChEBI" id="CHEBI:18274"/>
        <dbReference type="ChEBI" id="CHEBI:43474"/>
        <dbReference type="ChEBI" id="CHEBI:65317"/>
        <dbReference type="EC" id="3.1.3.89"/>
    </reaction>
</comment>
<dbReference type="AlphaFoldDB" id="A0A940S2A7"/>
<evidence type="ECO:0000313" key="10">
    <source>
        <dbReference type="Proteomes" id="UP000675940"/>
    </source>
</evidence>
<dbReference type="GO" id="GO:0002953">
    <property type="term" value="F:5'-deoxynucleotidase activity"/>
    <property type="evidence" value="ECO:0007669"/>
    <property type="project" value="UniProtKB-EC"/>
</dbReference>
<comment type="cofactor">
    <cofactor evidence="2">
        <name>Mn(2+)</name>
        <dbReference type="ChEBI" id="CHEBI:29035"/>
    </cofactor>
</comment>
<organism evidence="9 10">
    <name type="scientific">Sagittula salina</name>
    <dbReference type="NCBI Taxonomy" id="2820268"/>
    <lineage>
        <taxon>Bacteria</taxon>
        <taxon>Pseudomonadati</taxon>
        <taxon>Pseudomonadota</taxon>
        <taxon>Alphaproteobacteria</taxon>
        <taxon>Rhodobacterales</taxon>
        <taxon>Roseobacteraceae</taxon>
        <taxon>Sagittula</taxon>
    </lineage>
</organism>
<feature type="domain" description="HD/PDEase" evidence="8">
    <location>
        <begin position="214"/>
        <end position="296"/>
    </location>
</feature>
<dbReference type="SUPFAM" id="SSF109604">
    <property type="entry name" value="HD-domain/PDEase-like"/>
    <property type="match status" value="2"/>
</dbReference>
<comment type="subunit">
    <text evidence="4">Homodimer.</text>
</comment>
<gene>
    <name evidence="9" type="ORF">J5474_04850</name>
</gene>
<evidence type="ECO:0000256" key="1">
    <source>
        <dbReference type="ARBA" id="ARBA00001638"/>
    </source>
</evidence>
<dbReference type="Proteomes" id="UP000675940">
    <property type="component" value="Unassembled WGS sequence"/>
</dbReference>
<evidence type="ECO:0000256" key="5">
    <source>
        <dbReference type="ARBA" id="ARBA00012964"/>
    </source>
</evidence>
<evidence type="ECO:0000313" key="9">
    <source>
        <dbReference type="EMBL" id="MBP0481819.1"/>
    </source>
</evidence>
<sequence>MAFLAEADALKGVQRLNVLMDRSRRENVAEHSWHVALWALILSPDMPAGCDLSRAIAMLLIHDIVEIDAGDHPVDIAHDPHDIARKEHAAAIRLFGLLPPDQGAGLMALWREFEGNATPTARYAKRIDHMQPILQVFLAPDWEPGHAEVAAHTLTEGRARYMARDWPTLDAQARARMAGDTAPGGPLAARLAFLAEADQLKTVIRATLALNGARRENSAEHSWHVALYALILAEHAPAPVDPAKVITKLLLHDLVEIDAGDAPVFGNVDTAAIEVAEAAAADRLFGLLPDGEGGPLHALWCEFEANATPEARFAKSLDRFNPPNQNIAAGGGSWIEYGVTRAIFDTTVGAKIEAGAPILWQWIAPKAYAVIDRLQSERA</sequence>
<keyword evidence="10" id="KW-1185">Reference proteome</keyword>
<reference evidence="9" key="1">
    <citation type="submission" date="2021-03" db="EMBL/GenBank/DDBJ databases">
        <title>Sagittula salina sp. nov. strain M10.9X isolated from the marine waste.</title>
        <authorList>
            <person name="Satari L."/>
            <person name="Molina-Menor E."/>
            <person name="Vidal-Verdu A."/>
            <person name="Pascual J."/>
            <person name="Pereto J."/>
            <person name="Porcar M."/>
        </authorList>
    </citation>
    <scope>NUCLEOTIDE SEQUENCE</scope>
    <source>
        <strain evidence="9">M10.9X</strain>
    </source>
</reference>
<dbReference type="Pfam" id="PF13023">
    <property type="entry name" value="HD_3"/>
    <property type="match status" value="2"/>
</dbReference>
<dbReference type="SMART" id="SM00471">
    <property type="entry name" value="HDc"/>
    <property type="match status" value="2"/>
</dbReference>
<dbReference type="EC" id="3.1.3.89" evidence="5"/>
<dbReference type="GO" id="GO:0005737">
    <property type="term" value="C:cytoplasm"/>
    <property type="evidence" value="ECO:0007669"/>
    <property type="project" value="TreeGrafter"/>
</dbReference>
<protein>
    <recommendedName>
        <fullName evidence="5">5'-deoxynucleotidase</fullName>
        <ecNumber evidence="5">3.1.3.89</ecNumber>
    </recommendedName>
</protein>
<dbReference type="PANTHER" id="PTHR11845">
    <property type="entry name" value="5'-DEOXYNUCLEOTIDASE HDDC2"/>
    <property type="match status" value="1"/>
</dbReference>
<dbReference type="InterPro" id="IPR003607">
    <property type="entry name" value="HD/PDEase_dom"/>
</dbReference>
<keyword evidence="6" id="KW-0479">Metal-binding</keyword>
<evidence type="ECO:0000256" key="7">
    <source>
        <dbReference type="ARBA" id="ARBA00022801"/>
    </source>
</evidence>